<feature type="chain" id="PRO_5042061108" description="Lipoprotein" evidence="1">
    <location>
        <begin position="23"/>
        <end position="175"/>
    </location>
</feature>
<accession>A0AAE9ZCH7</accession>
<organism evidence="2 3">
    <name type="scientific">Hyphococcus flavus</name>
    <dbReference type="NCBI Taxonomy" id="1866326"/>
    <lineage>
        <taxon>Bacteria</taxon>
        <taxon>Pseudomonadati</taxon>
        <taxon>Pseudomonadota</taxon>
        <taxon>Alphaproteobacteria</taxon>
        <taxon>Parvularculales</taxon>
        <taxon>Parvularculaceae</taxon>
        <taxon>Hyphococcus</taxon>
    </lineage>
</organism>
<proteinExistence type="predicted"/>
<dbReference type="PROSITE" id="PS51257">
    <property type="entry name" value="PROKAR_LIPOPROTEIN"/>
    <property type="match status" value="1"/>
</dbReference>
<name>A0AAE9ZCH7_9PROT</name>
<keyword evidence="3" id="KW-1185">Reference proteome</keyword>
<protein>
    <recommendedName>
        <fullName evidence="4">Lipoprotein</fullName>
    </recommendedName>
</protein>
<evidence type="ECO:0000256" key="1">
    <source>
        <dbReference type="SAM" id="SignalP"/>
    </source>
</evidence>
<dbReference type="EMBL" id="CP118166">
    <property type="protein sequence ID" value="WDI30920.1"/>
    <property type="molecule type" value="Genomic_DNA"/>
</dbReference>
<gene>
    <name evidence="2" type="ORF">PUV54_13250</name>
</gene>
<evidence type="ECO:0000313" key="3">
    <source>
        <dbReference type="Proteomes" id="UP001214043"/>
    </source>
</evidence>
<sequence length="175" mass="19692">MIRSRKVLLTAIFLAAACSVQPQPTTDELITTFQQNLNNFEELRDLAFADVAACSVKANGAPCYLRIKVGDDGTTDSFNENDEFWIPNASQYQALTRSIGLPETFLSASNESVEIVAYRAGLSVSGVLISYEWHQESPEPIFSSIDEIRENQDSQSYVYGYQDLGDNWYLYYSRN</sequence>
<evidence type="ECO:0008006" key="4">
    <source>
        <dbReference type="Google" id="ProtNLM"/>
    </source>
</evidence>
<dbReference type="AlphaFoldDB" id="A0AAE9ZCH7"/>
<evidence type="ECO:0000313" key="2">
    <source>
        <dbReference type="EMBL" id="WDI30920.1"/>
    </source>
</evidence>
<reference evidence="2" key="1">
    <citation type="submission" date="2023-02" db="EMBL/GenBank/DDBJ databases">
        <title>Genome sequence of Hyphococcus flavus.</title>
        <authorList>
            <person name="Rong J.-C."/>
            <person name="Zhao Q."/>
            <person name="Yi M."/>
            <person name="Wu J.-Y."/>
        </authorList>
    </citation>
    <scope>NUCLEOTIDE SEQUENCE</scope>
    <source>
        <strain evidence="2">MCCC 1K03223</strain>
    </source>
</reference>
<dbReference type="Proteomes" id="UP001214043">
    <property type="component" value="Chromosome"/>
</dbReference>
<dbReference type="RefSeq" id="WP_274492742.1">
    <property type="nucleotide sequence ID" value="NZ_CP118166.1"/>
</dbReference>
<dbReference type="KEGG" id="hfl:PUV54_13250"/>
<keyword evidence="1" id="KW-0732">Signal</keyword>
<feature type="signal peptide" evidence="1">
    <location>
        <begin position="1"/>
        <end position="22"/>
    </location>
</feature>